<dbReference type="Proteomes" id="UP000807306">
    <property type="component" value="Unassembled WGS sequence"/>
</dbReference>
<dbReference type="OrthoDB" id="2649166at2759"/>
<feature type="region of interest" description="Disordered" evidence="1">
    <location>
        <begin position="153"/>
        <end position="197"/>
    </location>
</feature>
<feature type="compositionally biased region" description="Polar residues" evidence="1">
    <location>
        <begin position="391"/>
        <end position="400"/>
    </location>
</feature>
<proteinExistence type="predicted"/>
<organism evidence="2 3">
    <name type="scientific">Crepidotus variabilis</name>
    <dbReference type="NCBI Taxonomy" id="179855"/>
    <lineage>
        <taxon>Eukaryota</taxon>
        <taxon>Fungi</taxon>
        <taxon>Dikarya</taxon>
        <taxon>Basidiomycota</taxon>
        <taxon>Agaricomycotina</taxon>
        <taxon>Agaricomycetes</taxon>
        <taxon>Agaricomycetidae</taxon>
        <taxon>Agaricales</taxon>
        <taxon>Agaricineae</taxon>
        <taxon>Crepidotaceae</taxon>
        <taxon>Crepidotus</taxon>
    </lineage>
</organism>
<feature type="region of interest" description="Disordered" evidence="1">
    <location>
        <begin position="295"/>
        <end position="334"/>
    </location>
</feature>
<accession>A0A9P6EVD1</accession>
<feature type="region of interest" description="Disordered" evidence="1">
    <location>
        <begin position="62"/>
        <end position="86"/>
    </location>
</feature>
<feature type="compositionally biased region" description="Low complexity" evidence="1">
    <location>
        <begin position="16"/>
        <end position="27"/>
    </location>
</feature>
<feature type="region of interest" description="Disordered" evidence="1">
    <location>
        <begin position="1"/>
        <end position="39"/>
    </location>
</feature>
<keyword evidence="3" id="KW-1185">Reference proteome</keyword>
<feature type="region of interest" description="Disordered" evidence="1">
    <location>
        <begin position="449"/>
        <end position="495"/>
    </location>
</feature>
<evidence type="ECO:0000313" key="3">
    <source>
        <dbReference type="Proteomes" id="UP000807306"/>
    </source>
</evidence>
<protein>
    <submittedName>
        <fullName evidence="2">Uncharacterized protein</fullName>
    </submittedName>
</protein>
<reference evidence="2" key="1">
    <citation type="submission" date="2020-11" db="EMBL/GenBank/DDBJ databases">
        <authorList>
            <consortium name="DOE Joint Genome Institute"/>
            <person name="Ahrendt S."/>
            <person name="Riley R."/>
            <person name="Andreopoulos W."/>
            <person name="Labutti K."/>
            <person name="Pangilinan J."/>
            <person name="Ruiz-Duenas F.J."/>
            <person name="Barrasa J.M."/>
            <person name="Sanchez-Garcia M."/>
            <person name="Camarero S."/>
            <person name="Miyauchi S."/>
            <person name="Serrano A."/>
            <person name="Linde D."/>
            <person name="Babiker R."/>
            <person name="Drula E."/>
            <person name="Ayuso-Fernandez I."/>
            <person name="Pacheco R."/>
            <person name="Padilla G."/>
            <person name="Ferreira P."/>
            <person name="Barriuso J."/>
            <person name="Kellner H."/>
            <person name="Castanera R."/>
            <person name="Alfaro M."/>
            <person name="Ramirez L."/>
            <person name="Pisabarro A.G."/>
            <person name="Kuo A."/>
            <person name="Tritt A."/>
            <person name="Lipzen A."/>
            <person name="He G."/>
            <person name="Yan M."/>
            <person name="Ng V."/>
            <person name="Cullen D."/>
            <person name="Martin F."/>
            <person name="Rosso M.-N."/>
            <person name="Henrissat B."/>
            <person name="Hibbett D."/>
            <person name="Martinez A.T."/>
            <person name="Grigoriev I.V."/>
        </authorList>
    </citation>
    <scope>NUCLEOTIDE SEQUENCE</scope>
    <source>
        <strain evidence="2">CBS 506.95</strain>
    </source>
</reference>
<evidence type="ECO:0000313" key="2">
    <source>
        <dbReference type="EMBL" id="KAF9535750.1"/>
    </source>
</evidence>
<evidence type="ECO:0000256" key="1">
    <source>
        <dbReference type="SAM" id="MobiDB-lite"/>
    </source>
</evidence>
<gene>
    <name evidence="2" type="ORF">CPB83DRAFT_901432</name>
</gene>
<feature type="compositionally biased region" description="Polar residues" evidence="1">
    <location>
        <begin position="162"/>
        <end position="173"/>
    </location>
</feature>
<sequence length="535" mass="59205">MSETSGSLQRRPSGNSQSSSQAAQDQSNTPVTRNIQEASDALQTAYERIREVRRSLVQLSRSLPSTLSLEGEPQQRPGSEANLERQVIGPRHDALLLPGGAAEEIRPESPISFSRLTREFDELLEARERDAIPPQAIPAPLATSRVATIPRQLGIPNRDEPNTATTNADSSPNDVVPPRFTRPPRGAQPRLGGESAATTRGLRVAAREANPDNPPPLIPNRNRLAIFASTLNEYQRMLDHQQTMLGGAIENFPSLPRVEPVTTTPSSAASNRMNPSSIIASRYRRANNLIAAQQSLDTPLDPSNRMSVLPPPPIPRQNDERSLSAPGTSGAERDTTLILPRFRVYADSQRFVRTTGDDWTSWDLDELAQDFSPWFFPALQDHPPSLVPRQDPQNPDSLPTTRPADSGATRQRSATSGRRGWARLDPDGNEIPWEDEEALERMRPEYRLRAQQRARQDPDSHASIRSGRPFYGSITDSQLSVPNAPGRNRYSSAADTPLFVDPLPMPLSEMTQKEDFQDEFYPDVFIPVHACLAGR</sequence>
<name>A0A9P6EVD1_9AGAR</name>
<dbReference type="EMBL" id="MU157824">
    <property type="protein sequence ID" value="KAF9535750.1"/>
    <property type="molecule type" value="Genomic_DNA"/>
</dbReference>
<feature type="region of interest" description="Disordered" evidence="1">
    <location>
        <begin position="379"/>
        <end position="436"/>
    </location>
</feature>
<feature type="compositionally biased region" description="Polar residues" evidence="1">
    <location>
        <begin position="28"/>
        <end position="37"/>
    </location>
</feature>
<comment type="caution">
    <text evidence="2">The sequence shown here is derived from an EMBL/GenBank/DDBJ whole genome shotgun (WGS) entry which is preliminary data.</text>
</comment>
<dbReference type="AlphaFoldDB" id="A0A9P6EVD1"/>
<feature type="compositionally biased region" description="Polar residues" evidence="1">
    <location>
        <begin position="1"/>
        <end position="15"/>
    </location>
</feature>
<feature type="compositionally biased region" description="Basic and acidic residues" evidence="1">
    <location>
        <begin position="449"/>
        <end position="462"/>
    </location>
</feature>